<evidence type="ECO:0000313" key="3">
    <source>
        <dbReference type="Proteomes" id="UP001159363"/>
    </source>
</evidence>
<dbReference type="InterPro" id="IPR005312">
    <property type="entry name" value="DUF1759"/>
</dbReference>
<proteinExistence type="predicted"/>
<sequence length="780" mass="88481">MHCQAWLRTADWVALSGGRSGNTSDRSISKDLRSQNSSTLRLKLMSLEAEGEIDPILLKANQGLLQAELSHLAFLDELIFDNLLAVGKTSRETCDERGQSKVQTCKEKYKLPKKKLKLYEGDLTEWFGYWGQFSKTDADEGLDDSDEFHYLVEAILRGSRAKEVVESFPVMGENYPKAVDSLKSRFGREEMLMEVETKLRVLETLGITSDKYTAMLFPIFESCLTKELLRAWQHNYLKKEVKQEERVSLAPRGFHLNRGDGTSRGTGHVAKNCRMTCLVCGRKDIPILCPKLEENVHPSQELSPRDNEGHTLYSWLGSDVLLQTFLVKIKGSTGEQGVTLGHLHSNYDCSFEVLDQDVICCAVLTARRVIVEGKLQDMGDFSICALWDLDVLGIEDPEMLRTEEKRISAIQERFEESLKWNNGRYEVELPWKEGHDPLPTNFEVAQRCLKPLEQKQNKLKIRQFSKRNAWRYVPGTMNPADRASRGCLADALVRSKWCEGPDWLRCIPAEWPLGIEEVDEDTINLERKVGMVASLASSETDHDWYYCFFSSYLKIIRLMFCELDGDELGNAEVEVVKLIQNESFHGPEDKYLSSLRPYENDCGTLHLKTMILEPKDRPEFRHLAVLPIEHSVVKILIYSLRVQSLREDLRIGLVGSNHEKQQDWPLAMVKELFLGRDGVSRIGRLKTAAGLTTRPIQHINPLEGRKWVKDTTDQGPVKDEDLVQLEGAGLVGVYVREGDFSSMIDIVSSTNGIKSSLLKYSSGYSAGTLHLSVLRPTIRG</sequence>
<feature type="domain" description="DUF5641" evidence="1">
    <location>
        <begin position="652"/>
        <end position="702"/>
    </location>
</feature>
<comment type="caution">
    <text evidence="2">The sequence shown here is derived from an EMBL/GenBank/DDBJ whole genome shotgun (WGS) entry which is preliminary data.</text>
</comment>
<evidence type="ECO:0000313" key="2">
    <source>
        <dbReference type="EMBL" id="KAJ8883374.1"/>
    </source>
</evidence>
<evidence type="ECO:0000259" key="1">
    <source>
        <dbReference type="Pfam" id="PF18701"/>
    </source>
</evidence>
<dbReference type="Pfam" id="PF18701">
    <property type="entry name" value="DUF5641"/>
    <property type="match status" value="1"/>
</dbReference>
<name>A0ABQ9HGK4_9NEOP</name>
<protein>
    <recommendedName>
        <fullName evidence="1">DUF5641 domain-containing protein</fullName>
    </recommendedName>
</protein>
<dbReference type="PANTHER" id="PTHR47331">
    <property type="entry name" value="PHD-TYPE DOMAIN-CONTAINING PROTEIN"/>
    <property type="match status" value="1"/>
</dbReference>
<dbReference type="Pfam" id="PF03564">
    <property type="entry name" value="DUF1759"/>
    <property type="match status" value="1"/>
</dbReference>
<gene>
    <name evidence="2" type="ORF">PR048_015217</name>
</gene>
<organism evidence="2 3">
    <name type="scientific">Dryococelus australis</name>
    <dbReference type="NCBI Taxonomy" id="614101"/>
    <lineage>
        <taxon>Eukaryota</taxon>
        <taxon>Metazoa</taxon>
        <taxon>Ecdysozoa</taxon>
        <taxon>Arthropoda</taxon>
        <taxon>Hexapoda</taxon>
        <taxon>Insecta</taxon>
        <taxon>Pterygota</taxon>
        <taxon>Neoptera</taxon>
        <taxon>Polyneoptera</taxon>
        <taxon>Phasmatodea</taxon>
        <taxon>Verophasmatodea</taxon>
        <taxon>Anareolatae</taxon>
        <taxon>Phasmatidae</taxon>
        <taxon>Eurycanthinae</taxon>
        <taxon>Dryococelus</taxon>
    </lineage>
</organism>
<dbReference type="Proteomes" id="UP001159363">
    <property type="component" value="Chromosome 4"/>
</dbReference>
<reference evidence="2 3" key="1">
    <citation type="submission" date="2023-02" db="EMBL/GenBank/DDBJ databases">
        <title>LHISI_Scaffold_Assembly.</title>
        <authorList>
            <person name="Stuart O.P."/>
            <person name="Cleave R."/>
            <person name="Magrath M.J.L."/>
            <person name="Mikheyev A.S."/>
        </authorList>
    </citation>
    <scope>NUCLEOTIDE SEQUENCE [LARGE SCALE GENOMIC DNA]</scope>
    <source>
        <strain evidence="2">Daus_M_001</strain>
        <tissue evidence="2">Leg muscle</tissue>
    </source>
</reference>
<dbReference type="InterPro" id="IPR040676">
    <property type="entry name" value="DUF5641"/>
</dbReference>
<dbReference type="EMBL" id="JARBHB010000005">
    <property type="protein sequence ID" value="KAJ8883374.1"/>
    <property type="molecule type" value="Genomic_DNA"/>
</dbReference>
<keyword evidence="3" id="KW-1185">Reference proteome</keyword>
<accession>A0ABQ9HGK4</accession>